<evidence type="ECO:0000313" key="2">
    <source>
        <dbReference type="EMBL" id="KAF6075021.1"/>
    </source>
</evidence>
<organism evidence="2 3">
    <name type="scientific">Phyllostomus discolor</name>
    <name type="common">pale spear-nosed bat</name>
    <dbReference type="NCBI Taxonomy" id="89673"/>
    <lineage>
        <taxon>Eukaryota</taxon>
        <taxon>Metazoa</taxon>
        <taxon>Chordata</taxon>
        <taxon>Craniata</taxon>
        <taxon>Vertebrata</taxon>
        <taxon>Euteleostomi</taxon>
        <taxon>Mammalia</taxon>
        <taxon>Eutheria</taxon>
        <taxon>Laurasiatheria</taxon>
        <taxon>Chiroptera</taxon>
        <taxon>Yangochiroptera</taxon>
        <taxon>Phyllostomidae</taxon>
        <taxon>Phyllostominae</taxon>
        <taxon>Phyllostomus</taxon>
    </lineage>
</organism>
<sequence length="216" mass="24306">MQRLRLPEVWGFTLSQEEDKPSLPVVPHLLSIVLSALGPRPAELLNLSGPMRQASHCGFLWLCPRTGRPSQKLLFSDIMRLDVFLRDYFSDQKRFFPGKVKGARTLPKSCRVRQGERGSCRGFGAVAVLRVLMRQATPSAALPRTPGWRHSEVRLSATRGSHDSERRPLRTVPETEGKCCPLTNPRPHPRTDSALGQPGTHWGHVIKCCRFLLSRK</sequence>
<comment type="caution">
    <text evidence="2">The sequence shown here is derived from an EMBL/GenBank/DDBJ whole genome shotgun (WGS) entry which is preliminary data.</text>
</comment>
<dbReference type="AlphaFoldDB" id="A0A834DC23"/>
<accession>A0A834DC23</accession>
<name>A0A834DC23_9CHIR</name>
<proteinExistence type="predicted"/>
<evidence type="ECO:0000256" key="1">
    <source>
        <dbReference type="SAM" id="MobiDB-lite"/>
    </source>
</evidence>
<gene>
    <name evidence="2" type="ORF">HJG60_009422</name>
</gene>
<feature type="compositionally biased region" description="Basic and acidic residues" evidence="1">
    <location>
        <begin position="160"/>
        <end position="177"/>
    </location>
</feature>
<dbReference type="EMBL" id="JABVXQ010000015">
    <property type="protein sequence ID" value="KAF6075021.1"/>
    <property type="molecule type" value="Genomic_DNA"/>
</dbReference>
<reference evidence="2 3" key="1">
    <citation type="journal article" date="2020" name="Nature">
        <title>Six reference-quality genomes reveal evolution of bat adaptations.</title>
        <authorList>
            <person name="Jebb D."/>
            <person name="Huang Z."/>
            <person name="Pippel M."/>
            <person name="Hughes G.M."/>
            <person name="Lavrichenko K."/>
            <person name="Devanna P."/>
            <person name="Winkler S."/>
            <person name="Jermiin L.S."/>
            <person name="Skirmuntt E.C."/>
            <person name="Katzourakis A."/>
            <person name="Burkitt-Gray L."/>
            <person name="Ray D.A."/>
            <person name="Sullivan K.A.M."/>
            <person name="Roscito J.G."/>
            <person name="Kirilenko B.M."/>
            <person name="Davalos L.M."/>
            <person name="Corthals A.P."/>
            <person name="Power M.L."/>
            <person name="Jones G."/>
            <person name="Ransome R.D."/>
            <person name="Dechmann D.K.N."/>
            <person name="Locatelli A.G."/>
            <person name="Puechmaille S.J."/>
            <person name="Fedrigo O."/>
            <person name="Jarvis E.D."/>
            <person name="Hiller M."/>
            <person name="Vernes S.C."/>
            <person name="Myers E.W."/>
            <person name="Teeling E.C."/>
        </authorList>
    </citation>
    <scope>NUCLEOTIDE SEQUENCE [LARGE SCALE GENOMIC DNA]</scope>
    <source>
        <strain evidence="2">Bat1K_MPI-CBG_1</strain>
    </source>
</reference>
<feature type="region of interest" description="Disordered" evidence="1">
    <location>
        <begin position="155"/>
        <end position="188"/>
    </location>
</feature>
<dbReference type="Proteomes" id="UP000664940">
    <property type="component" value="Unassembled WGS sequence"/>
</dbReference>
<evidence type="ECO:0000313" key="3">
    <source>
        <dbReference type="Proteomes" id="UP000664940"/>
    </source>
</evidence>
<protein>
    <submittedName>
        <fullName evidence="2">Uncharacterized protein</fullName>
    </submittedName>
</protein>